<dbReference type="PANTHER" id="PTHR24320">
    <property type="entry name" value="RETINOL DEHYDROGENASE"/>
    <property type="match status" value="1"/>
</dbReference>
<evidence type="ECO:0000256" key="3">
    <source>
        <dbReference type="ARBA" id="ARBA00023002"/>
    </source>
</evidence>
<name>A0A9P5YGG0_9AGAR</name>
<dbReference type="SUPFAM" id="SSF51735">
    <property type="entry name" value="NAD(P)-binding Rossmann-fold domains"/>
    <property type="match status" value="1"/>
</dbReference>
<dbReference type="EMBL" id="MU150232">
    <property type="protein sequence ID" value="KAF9468492.1"/>
    <property type="molecule type" value="Genomic_DNA"/>
</dbReference>
<dbReference type="Pfam" id="PF00106">
    <property type="entry name" value="adh_short"/>
    <property type="match status" value="1"/>
</dbReference>
<keyword evidence="2" id="KW-0521">NADP</keyword>
<gene>
    <name evidence="4" type="ORF">BDZ94DRAFT_1245493</name>
</gene>
<dbReference type="Proteomes" id="UP000807353">
    <property type="component" value="Unassembled WGS sequence"/>
</dbReference>
<dbReference type="InterPro" id="IPR002347">
    <property type="entry name" value="SDR_fam"/>
</dbReference>
<dbReference type="PANTHER" id="PTHR24320:SF236">
    <property type="entry name" value="SHORT-CHAIN DEHYDROGENASE-RELATED"/>
    <property type="match status" value="1"/>
</dbReference>
<dbReference type="OrthoDB" id="191139at2759"/>
<evidence type="ECO:0000256" key="2">
    <source>
        <dbReference type="ARBA" id="ARBA00022857"/>
    </source>
</evidence>
<dbReference type="Gene3D" id="3.40.50.720">
    <property type="entry name" value="NAD(P)-binding Rossmann-like Domain"/>
    <property type="match status" value="1"/>
</dbReference>
<reference evidence="4" key="1">
    <citation type="submission" date="2020-11" db="EMBL/GenBank/DDBJ databases">
        <authorList>
            <consortium name="DOE Joint Genome Institute"/>
            <person name="Ahrendt S."/>
            <person name="Riley R."/>
            <person name="Andreopoulos W."/>
            <person name="Labutti K."/>
            <person name="Pangilinan J."/>
            <person name="Ruiz-Duenas F.J."/>
            <person name="Barrasa J.M."/>
            <person name="Sanchez-Garcia M."/>
            <person name="Camarero S."/>
            <person name="Miyauchi S."/>
            <person name="Serrano A."/>
            <person name="Linde D."/>
            <person name="Babiker R."/>
            <person name="Drula E."/>
            <person name="Ayuso-Fernandez I."/>
            <person name="Pacheco R."/>
            <person name="Padilla G."/>
            <person name="Ferreira P."/>
            <person name="Barriuso J."/>
            <person name="Kellner H."/>
            <person name="Castanera R."/>
            <person name="Alfaro M."/>
            <person name="Ramirez L."/>
            <person name="Pisabarro A.G."/>
            <person name="Kuo A."/>
            <person name="Tritt A."/>
            <person name="Lipzen A."/>
            <person name="He G."/>
            <person name="Yan M."/>
            <person name="Ng V."/>
            <person name="Cullen D."/>
            <person name="Martin F."/>
            <person name="Rosso M.-N."/>
            <person name="Henrissat B."/>
            <person name="Hibbett D."/>
            <person name="Martinez A.T."/>
            <person name="Grigoriev I.V."/>
        </authorList>
    </citation>
    <scope>NUCLEOTIDE SEQUENCE</scope>
    <source>
        <strain evidence="4">CBS 247.69</strain>
    </source>
</reference>
<dbReference type="GO" id="GO:0016491">
    <property type="term" value="F:oxidoreductase activity"/>
    <property type="evidence" value="ECO:0007669"/>
    <property type="project" value="UniProtKB-KW"/>
</dbReference>
<dbReference type="InterPro" id="IPR036291">
    <property type="entry name" value="NAD(P)-bd_dom_sf"/>
</dbReference>
<dbReference type="AlphaFoldDB" id="A0A9P5YGG0"/>
<comment type="caution">
    <text evidence="4">The sequence shown here is derived from an EMBL/GenBank/DDBJ whole genome shotgun (WGS) entry which is preliminary data.</text>
</comment>
<evidence type="ECO:0000256" key="1">
    <source>
        <dbReference type="ARBA" id="ARBA00006484"/>
    </source>
</evidence>
<accession>A0A9P5YGG0</accession>
<proteinExistence type="inferred from homology"/>
<keyword evidence="3" id="KW-0560">Oxidoreductase</keyword>
<keyword evidence="5" id="KW-1185">Reference proteome</keyword>
<organism evidence="4 5">
    <name type="scientific">Collybia nuda</name>
    <dbReference type="NCBI Taxonomy" id="64659"/>
    <lineage>
        <taxon>Eukaryota</taxon>
        <taxon>Fungi</taxon>
        <taxon>Dikarya</taxon>
        <taxon>Basidiomycota</taxon>
        <taxon>Agaricomycotina</taxon>
        <taxon>Agaricomycetes</taxon>
        <taxon>Agaricomycetidae</taxon>
        <taxon>Agaricales</taxon>
        <taxon>Tricholomatineae</taxon>
        <taxon>Clitocybaceae</taxon>
        <taxon>Collybia</taxon>
    </lineage>
</organism>
<protein>
    <submittedName>
        <fullName evidence="4">NAD(P)-binding protein</fullName>
    </submittedName>
</protein>
<sequence>MGIIQSFISEAIPPESEFSVEDIPDLTGKVIIVTGGNAGIGKSTVKALLTHNAKVYLAARNEEKAQLAIDDIECQIGKKALFLRLNLADLLSVKAAAQEFMRQESRLHVLFNNGGVMATPHEQLTTQGYDLQFGTNVLGHMYFTQLLLPTLLLGAKFSPDGKARVVTTSSSGHLFGFLDFSTFKDGPGRNRRSTSFFYLQSKFGNVVFANELARRYGDKGIVSVSLNPGNIDTGLYQHLPKLFLAIAKILWLYAPDHGALTQLWAGTSAEGGNLNGKYLIPWARIGKPKTSSTDPELGKQLWKWLEDQVENI</sequence>
<dbReference type="PRINTS" id="PR00081">
    <property type="entry name" value="GDHRDH"/>
</dbReference>
<evidence type="ECO:0000313" key="4">
    <source>
        <dbReference type="EMBL" id="KAF9468492.1"/>
    </source>
</evidence>
<comment type="similarity">
    <text evidence="1">Belongs to the short-chain dehydrogenases/reductases (SDR) family.</text>
</comment>
<evidence type="ECO:0000313" key="5">
    <source>
        <dbReference type="Proteomes" id="UP000807353"/>
    </source>
</evidence>